<keyword evidence="2" id="KW-0805">Transcription regulation</keyword>
<dbReference type="SUPFAM" id="SSF46785">
    <property type="entry name" value="Winged helix' DNA-binding domain"/>
    <property type="match status" value="1"/>
</dbReference>
<dbReference type="PANTHER" id="PTHR30427:SF1">
    <property type="entry name" value="TRANSCRIPTIONAL ACTIVATOR PROTEIN LYSR"/>
    <property type="match status" value="1"/>
</dbReference>
<dbReference type="CDD" id="cd08415">
    <property type="entry name" value="PBP2_LysR_opines_like"/>
    <property type="match status" value="1"/>
</dbReference>
<feature type="domain" description="HTH lysR-type" evidence="5">
    <location>
        <begin position="1"/>
        <end position="58"/>
    </location>
</feature>
<dbReference type="Gene3D" id="1.10.10.10">
    <property type="entry name" value="Winged helix-like DNA-binding domain superfamily/Winged helix DNA-binding domain"/>
    <property type="match status" value="1"/>
</dbReference>
<dbReference type="Pfam" id="PF03466">
    <property type="entry name" value="LysR_substrate"/>
    <property type="match status" value="1"/>
</dbReference>
<keyword evidence="3" id="KW-0238">DNA-binding</keyword>
<dbReference type="PROSITE" id="PS50931">
    <property type="entry name" value="HTH_LYSR"/>
    <property type="match status" value="1"/>
</dbReference>
<evidence type="ECO:0000256" key="3">
    <source>
        <dbReference type="ARBA" id="ARBA00023125"/>
    </source>
</evidence>
<dbReference type="RefSeq" id="WP_376812961.1">
    <property type="nucleotide sequence ID" value="NZ_JBHSDY010000005.1"/>
</dbReference>
<dbReference type="Proteomes" id="UP001595756">
    <property type="component" value="Unassembled WGS sequence"/>
</dbReference>
<evidence type="ECO:0000259" key="5">
    <source>
        <dbReference type="PROSITE" id="PS50931"/>
    </source>
</evidence>
<dbReference type="InterPro" id="IPR005119">
    <property type="entry name" value="LysR_subst-bd"/>
</dbReference>
<keyword evidence="4" id="KW-0804">Transcription</keyword>
<organism evidence="6 7">
    <name type="scientific">Castellaniella hirudinis</name>
    <dbReference type="NCBI Taxonomy" id="1144617"/>
    <lineage>
        <taxon>Bacteria</taxon>
        <taxon>Pseudomonadati</taxon>
        <taxon>Pseudomonadota</taxon>
        <taxon>Betaproteobacteria</taxon>
        <taxon>Burkholderiales</taxon>
        <taxon>Alcaligenaceae</taxon>
        <taxon>Castellaniella</taxon>
    </lineage>
</organism>
<dbReference type="InterPro" id="IPR037424">
    <property type="entry name" value="NocR_PBP2"/>
</dbReference>
<dbReference type="Pfam" id="PF00126">
    <property type="entry name" value="HTH_1"/>
    <property type="match status" value="1"/>
</dbReference>
<evidence type="ECO:0000313" key="6">
    <source>
        <dbReference type="EMBL" id="MFC4298415.1"/>
    </source>
</evidence>
<proteinExistence type="inferred from homology"/>
<dbReference type="SUPFAM" id="SSF53850">
    <property type="entry name" value="Periplasmic binding protein-like II"/>
    <property type="match status" value="1"/>
</dbReference>
<name>A0ABV8RZT2_9BURK</name>
<evidence type="ECO:0000256" key="4">
    <source>
        <dbReference type="ARBA" id="ARBA00023163"/>
    </source>
</evidence>
<dbReference type="InterPro" id="IPR000847">
    <property type="entry name" value="LysR_HTH_N"/>
</dbReference>
<gene>
    <name evidence="6" type="ORF">ACFO0J_10225</name>
</gene>
<evidence type="ECO:0000256" key="2">
    <source>
        <dbReference type="ARBA" id="ARBA00023015"/>
    </source>
</evidence>
<dbReference type="InterPro" id="IPR036390">
    <property type="entry name" value="WH_DNA-bd_sf"/>
</dbReference>
<dbReference type="PANTHER" id="PTHR30427">
    <property type="entry name" value="TRANSCRIPTIONAL ACTIVATOR PROTEIN LYSR"/>
    <property type="match status" value="1"/>
</dbReference>
<reference evidence="7" key="1">
    <citation type="journal article" date="2019" name="Int. J. Syst. Evol. Microbiol.">
        <title>The Global Catalogue of Microorganisms (GCM) 10K type strain sequencing project: providing services to taxonomists for standard genome sequencing and annotation.</title>
        <authorList>
            <consortium name="The Broad Institute Genomics Platform"/>
            <consortium name="The Broad Institute Genome Sequencing Center for Infectious Disease"/>
            <person name="Wu L."/>
            <person name="Ma J."/>
        </authorList>
    </citation>
    <scope>NUCLEOTIDE SEQUENCE [LARGE SCALE GENOMIC DNA]</scope>
    <source>
        <strain evidence="7">CGMCC 1.19029</strain>
    </source>
</reference>
<sequence length="302" mass="33453">MNLRQIEVFRAIMITGSVSDAARLLHVSAPAVSRVLSHTESRLSFPLFERIKGRLHPTEEARRLYHEIELVYRGVQRIDRLTHELAEQRQGMLSIVTSPSIGQTLVPLAIARFCAKYPNVRVHFHCLSYQLLKERLLSRQSQVGVSILQVDHPSLTATPIARGRLLCICPRQHPLAARASVTPRDLQPYPLITYPPDTPFGARIEQLYAQSNEILKIAMEVGSPQNACSLINAGAGIALVDEFSLQAWPTADFAVIPVADAPDIVADLVYLRTEPLSPAATSFVKEFNSVLAERGLEPPVTD</sequence>
<dbReference type="Gene3D" id="3.40.190.290">
    <property type="match status" value="1"/>
</dbReference>
<keyword evidence="7" id="KW-1185">Reference proteome</keyword>
<accession>A0ABV8RZT2</accession>
<dbReference type="InterPro" id="IPR036388">
    <property type="entry name" value="WH-like_DNA-bd_sf"/>
</dbReference>
<comment type="similarity">
    <text evidence="1">Belongs to the LysR transcriptional regulatory family.</text>
</comment>
<dbReference type="EMBL" id="JBHSDY010000005">
    <property type="protein sequence ID" value="MFC4298415.1"/>
    <property type="molecule type" value="Genomic_DNA"/>
</dbReference>
<protein>
    <submittedName>
        <fullName evidence="6">LysR family transcriptional regulator</fullName>
    </submittedName>
</protein>
<evidence type="ECO:0000313" key="7">
    <source>
        <dbReference type="Proteomes" id="UP001595756"/>
    </source>
</evidence>
<evidence type="ECO:0000256" key="1">
    <source>
        <dbReference type="ARBA" id="ARBA00009437"/>
    </source>
</evidence>
<comment type="caution">
    <text evidence="6">The sequence shown here is derived from an EMBL/GenBank/DDBJ whole genome shotgun (WGS) entry which is preliminary data.</text>
</comment>